<dbReference type="EMBL" id="JACHIU010000001">
    <property type="protein sequence ID" value="MBB6475348.1"/>
    <property type="molecule type" value="Genomic_DNA"/>
</dbReference>
<reference evidence="1 2" key="1">
    <citation type="submission" date="2020-08" db="EMBL/GenBank/DDBJ databases">
        <title>Sequencing the genomes of 1000 actinobacteria strains.</title>
        <authorList>
            <person name="Klenk H.-P."/>
        </authorList>
    </citation>
    <scope>NUCLEOTIDE SEQUENCE [LARGE SCALE GENOMIC DNA]</scope>
    <source>
        <strain evidence="1 2">DSM 44936</strain>
    </source>
</reference>
<dbReference type="AlphaFoldDB" id="A0A7X0IJW5"/>
<comment type="caution">
    <text evidence="1">The sequence shown here is derived from an EMBL/GenBank/DDBJ whole genome shotgun (WGS) entry which is preliminary data.</text>
</comment>
<sequence>MSHDRYGLGRVIGVDDDIAVVVDFGTKTYRISAPYAKLVKL</sequence>
<accession>A0A7X0IJW5</accession>
<evidence type="ECO:0000313" key="2">
    <source>
        <dbReference type="Proteomes" id="UP000555564"/>
    </source>
</evidence>
<keyword evidence="2" id="KW-1185">Reference proteome</keyword>
<organism evidence="1 2">
    <name type="scientific">Sphaerisporangium rubeum</name>
    <dbReference type="NCBI Taxonomy" id="321317"/>
    <lineage>
        <taxon>Bacteria</taxon>
        <taxon>Bacillati</taxon>
        <taxon>Actinomycetota</taxon>
        <taxon>Actinomycetes</taxon>
        <taxon>Streptosporangiales</taxon>
        <taxon>Streptosporangiaceae</taxon>
        <taxon>Sphaerisporangium</taxon>
    </lineage>
</organism>
<dbReference type="Proteomes" id="UP000555564">
    <property type="component" value="Unassembled WGS sequence"/>
</dbReference>
<dbReference type="RefSeq" id="WP_281390450.1">
    <property type="nucleotide sequence ID" value="NZ_BAAALO010000003.1"/>
</dbReference>
<proteinExistence type="predicted"/>
<evidence type="ECO:0000313" key="1">
    <source>
        <dbReference type="EMBL" id="MBB6475348.1"/>
    </source>
</evidence>
<protein>
    <submittedName>
        <fullName evidence="1">Uncharacterized protein</fullName>
    </submittedName>
</protein>
<gene>
    <name evidence="1" type="ORF">BJ992_004779</name>
</gene>
<name>A0A7X0IJW5_9ACTN</name>